<proteinExistence type="predicted"/>
<comment type="caution">
    <text evidence="1">The sequence shown here is derived from an EMBL/GenBank/DDBJ whole genome shotgun (WGS) entry which is preliminary data.</text>
</comment>
<dbReference type="Proteomes" id="UP001432322">
    <property type="component" value="Unassembled WGS sequence"/>
</dbReference>
<reference evidence="1" key="1">
    <citation type="submission" date="2023-10" db="EMBL/GenBank/DDBJ databases">
        <title>Genome assembly of Pristionchus species.</title>
        <authorList>
            <person name="Yoshida K."/>
            <person name="Sommer R.J."/>
        </authorList>
    </citation>
    <scope>NUCLEOTIDE SEQUENCE</scope>
    <source>
        <strain evidence="1">RS5133</strain>
    </source>
</reference>
<name>A0AAV5VTG2_9BILA</name>
<protein>
    <submittedName>
        <fullName evidence="1">Uncharacterized protein</fullName>
    </submittedName>
</protein>
<accession>A0AAV5VTG2</accession>
<dbReference type="EMBL" id="BTSY01000004">
    <property type="protein sequence ID" value="GMT22972.1"/>
    <property type="molecule type" value="Genomic_DNA"/>
</dbReference>
<dbReference type="Gene3D" id="3.40.50.300">
    <property type="entry name" value="P-loop containing nucleotide triphosphate hydrolases"/>
    <property type="match status" value="1"/>
</dbReference>
<dbReference type="SUPFAM" id="SSF52540">
    <property type="entry name" value="P-loop containing nucleoside triphosphate hydrolases"/>
    <property type="match status" value="1"/>
</dbReference>
<keyword evidence="2" id="KW-1185">Reference proteome</keyword>
<feature type="non-terminal residue" evidence="1">
    <location>
        <position position="1"/>
    </location>
</feature>
<evidence type="ECO:0000313" key="1">
    <source>
        <dbReference type="EMBL" id="GMT22972.1"/>
    </source>
</evidence>
<gene>
    <name evidence="1" type="ORF">PFISCL1PPCAC_14269</name>
</gene>
<dbReference type="InterPro" id="IPR027417">
    <property type="entry name" value="P-loop_NTPase"/>
</dbReference>
<sequence length="59" mass="6267">GPKGILARKTRILVTHGLTYTKDADDIIVFQDGAIVESGTFDCLVKKGGTFTKSLISLG</sequence>
<evidence type="ECO:0000313" key="2">
    <source>
        <dbReference type="Proteomes" id="UP001432322"/>
    </source>
</evidence>
<dbReference type="AlphaFoldDB" id="A0AAV5VTG2"/>
<organism evidence="1 2">
    <name type="scientific">Pristionchus fissidentatus</name>
    <dbReference type="NCBI Taxonomy" id="1538716"/>
    <lineage>
        <taxon>Eukaryota</taxon>
        <taxon>Metazoa</taxon>
        <taxon>Ecdysozoa</taxon>
        <taxon>Nematoda</taxon>
        <taxon>Chromadorea</taxon>
        <taxon>Rhabditida</taxon>
        <taxon>Rhabditina</taxon>
        <taxon>Diplogasteromorpha</taxon>
        <taxon>Diplogasteroidea</taxon>
        <taxon>Neodiplogasteridae</taxon>
        <taxon>Pristionchus</taxon>
    </lineage>
</organism>